<dbReference type="EMBL" id="ML977150">
    <property type="protein sequence ID" value="KAF1988128.1"/>
    <property type="molecule type" value="Genomic_DNA"/>
</dbReference>
<name>A0A6G1H594_9PEZI</name>
<keyword evidence="7" id="KW-1185">Reference proteome</keyword>
<organism evidence="6 7">
    <name type="scientific">Aulographum hederae CBS 113979</name>
    <dbReference type="NCBI Taxonomy" id="1176131"/>
    <lineage>
        <taxon>Eukaryota</taxon>
        <taxon>Fungi</taxon>
        <taxon>Dikarya</taxon>
        <taxon>Ascomycota</taxon>
        <taxon>Pezizomycotina</taxon>
        <taxon>Dothideomycetes</taxon>
        <taxon>Pleosporomycetidae</taxon>
        <taxon>Aulographales</taxon>
        <taxon>Aulographaceae</taxon>
    </lineage>
</organism>
<dbReference type="InterPro" id="IPR045047">
    <property type="entry name" value="Ard1-like"/>
</dbReference>
<comment type="similarity">
    <text evidence="3">Belongs to the acetyltransferase family. ARD1 subfamily.</text>
</comment>
<dbReference type="GO" id="GO:1990189">
    <property type="term" value="F:protein N-terminal-serine acetyltransferase activity"/>
    <property type="evidence" value="ECO:0007669"/>
    <property type="project" value="TreeGrafter"/>
</dbReference>
<sequence length="233" mass="26173">MDIRVLQPSDIPHVQQANITNLPENYFCKYYLYHALSWPQLSYVAVDVSRPQKTPYDPPKIVGYVLAKMEEEPTDGQQHGHITSLSVMRSHRRLGLAEKLMRQSQRAMAETFSATYVSLHVRVSNVAALRLYRDTLGFTVEKTEAKYYADGEDAFSMKMDLTKIKDEFEKSLKAAYAVEDATAGAEDEGDEVGSAGKKGDGEKEKEKEKKVQYKVGRGLGVQGLVERNESKAT</sequence>
<dbReference type="OrthoDB" id="25586at2759"/>
<dbReference type="PANTHER" id="PTHR23091">
    <property type="entry name" value="N-TERMINAL ACETYLTRANSFERASE"/>
    <property type="match status" value="1"/>
</dbReference>
<proteinExistence type="inferred from homology"/>
<evidence type="ECO:0000313" key="6">
    <source>
        <dbReference type="EMBL" id="KAF1988128.1"/>
    </source>
</evidence>
<evidence type="ECO:0000256" key="1">
    <source>
        <dbReference type="ARBA" id="ARBA00022679"/>
    </source>
</evidence>
<dbReference type="PROSITE" id="PS51186">
    <property type="entry name" value="GNAT"/>
    <property type="match status" value="1"/>
</dbReference>
<keyword evidence="2 6" id="KW-0012">Acyltransferase</keyword>
<dbReference type="FunFam" id="3.40.630.30:FF:000037">
    <property type="entry name" value="N-alpha-acetyltransferase daf-31-like"/>
    <property type="match status" value="1"/>
</dbReference>
<dbReference type="InterPro" id="IPR000182">
    <property type="entry name" value="GNAT_dom"/>
</dbReference>
<dbReference type="Proteomes" id="UP000800041">
    <property type="component" value="Unassembled WGS sequence"/>
</dbReference>
<reference evidence="6" key="1">
    <citation type="journal article" date="2020" name="Stud. Mycol.">
        <title>101 Dothideomycetes genomes: a test case for predicting lifestyles and emergence of pathogens.</title>
        <authorList>
            <person name="Haridas S."/>
            <person name="Albert R."/>
            <person name="Binder M."/>
            <person name="Bloem J."/>
            <person name="Labutti K."/>
            <person name="Salamov A."/>
            <person name="Andreopoulos B."/>
            <person name="Baker S."/>
            <person name="Barry K."/>
            <person name="Bills G."/>
            <person name="Bluhm B."/>
            <person name="Cannon C."/>
            <person name="Castanera R."/>
            <person name="Culley D."/>
            <person name="Daum C."/>
            <person name="Ezra D."/>
            <person name="Gonzalez J."/>
            <person name="Henrissat B."/>
            <person name="Kuo A."/>
            <person name="Liang C."/>
            <person name="Lipzen A."/>
            <person name="Lutzoni F."/>
            <person name="Magnuson J."/>
            <person name="Mondo S."/>
            <person name="Nolan M."/>
            <person name="Ohm R."/>
            <person name="Pangilinan J."/>
            <person name="Park H.-J."/>
            <person name="Ramirez L."/>
            <person name="Alfaro M."/>
            <person name="Sun H."/>
            <person name="Tritt A."/>
            <person name="Yoshinaga Y."/>
            <person name="Zwiers L.-H."/>
            <person name="Turgeon B."/>
            <person name="Goodwin S."/>
            <person name="Spatafora J."/>
            <person name="Crous P."/>
            <person name="Grigoriev I."/>
        </authorList>
    </citation>
    <scope>NUCLEOTIDE SEQUENCE</scope>
    <source>
        <strain evidence="6">CBS 113979</strain>
    </source>
</reference>
<protein>
    <submittedName>
        <fullName evidence="6">Acyl-CoA N-acyltransferase</fullName>
    </submittedName>
</protein>
<dbReference type="PANTHER" id="PTHR23091:SF4">
    <property type="entry name" value="N-TERMINAL AMINO-ACID N(ALPHA)-ACETYLTRANSFERASE NATA"/>
    <property type="match status" value="1"/>
</dbReference>
<evidence type="ECO:0000259" key="5">
    <source>
        <dbReference type="PROSITE" id="PS51186"/>
    </source>
</evidence>
<feature type="domain" description="N-acetyltransferase" evidence="5">
    <location>
        <begin position="1"/>
        <end position="162"/>
    </location>
</feature>
<dbReference type="SUPFAM" id="SSF55729">
    <property type="entry name" value="Acyl-CoA N-acyltransferases (Nat)"/>
    <property type="match status" value="1"/>
</dbReference>
<dbReference type="AlphaFoldDB" id="A0A6G1H594"/>
<accession>A0A6G1H594</accession>
<dbReference type="InterPro" id="IPR016181">
    <property type="entry name" value="Acyl_CoA_acyltransferase"/>
</dbReference>
<keyword evidence="1 6" id="KW-0808">Transferase</keyword>
<feature type="compositionally biased region" description="Basic and acidic residues" evidence="4">
    <location>
        <begin position="197"/>
        <end position="211"/>
    </location>
</feature>
<gene>
    <name evidence="6" type="ORF">K402DRAFT_352994</name>
</gene>
<feature type="region of interest" description="Disordered" evidence="4">
    <location>
        <begin position="180"/>
        <end position="214"/>
    </location>
</feature>
<dbReference type="GO" id="GO:1990190">
    <property type="term" value="F:protein-N-terminal-glutamate acetyltransferase activity"/>
    <property type="evidence" value="ECO:0007669"/>
    <property type="project" value="TreeGrafter"/>
</dbReference>
<dbReference type="CDD" id="cd04301">
    <property type="entry name" value="NAT_SF"/>
    <property type="match status" value="1"/>
</dbReference>
<dbReference type="GO" id="GO:0031415">
    <property type="term" value="C:NatA complex"/>
    <property type="evidence" value="ECO:0007669"/>
    <property type="project" value="InterPro"/>
</dbReference>
<dbReference type="Pfam" id="PF00583">
    <property type="entry name" value="Acetyltransf_1"/>
    <property type="match status" value="1"/>
</dbReference>
<evidence type="ECO:0000256" key="4">
    <source>
        <dbReference type="SAM" id="MobiDB-lite"/>
    </source>
</evidence>
<evidence type="ECO:0000313" key="7">
    <source>
        <dbReference type="Proteomes" id="UP000800041"/>
    </source>
</evidence>
<evidence type="ECO:0000256" key="2">
    <source>
        <dbReference type="ARBA" id="ARBA00023315"/>
    </source>
</evidence>
<evidence type="ECO:0000256" key="3">
    <source>
        <dbReference type="ARBA" id="ARBA00025786"/>
    </source>
</evidence>
<dbReference type="Gene3D" id="3.40.630.30">
    <property type="match status" value="1"/>
</dbReference>